<feature type="transmembrane region" description="Helical" evidence="1">
    <location>
        <begin position="129"/>
        <end position="148"/>
    </location>
</feature>
<reference evidence="2" key="1">
    <citation type="submission" date="2022-11" db="EMBL/GenBank/DDBJ databases">
        <title>Centuries of genome instability and evolution in soft-shell clam transmissible cancer (bioRxiv).</title>
        <authorList>
            <person name="Hart S.F.M."/>
            <person name="Yonemitsu M.A."/>
            <person name="Giersch R.M."/>
            <person name="Beal B.F."/>
            <person name="Arriagada G."/>
            <person name="Davis B.W."/>
            <person name="Ostrander E.A."/>
            <person name="Goff S.P."/>
            <person name="Metzger M.J."/>
        </authorList>
    </citation>
    <scope>NUCLEOTIDE SEQUENCE</scope>
    <source>
        <strain evidence="2">MELC-2E11</strain>
        <tissue evidence="2">Siphon/mantle</tissue>
    </source>
</reference>
<dbReference type="EMBL" id="CP111014">
    <property type="protein sequence ID" value="WAQ99131.1"/>
    <property type="molecule type" value="Genomic_DNA"/>
</dbReference>
<dbReference type="SUPFAM" id="SSF103473">
    <property type="entry name" value="MFS general substrate transporter"/>
    <property type="match status" value="2"/>
</dbReference>
<evidence type="ECO:0000256" key="1">
    <source>
        <dbReference type="SAM" id="Phobius"/>
    </source>
</evidence>
<dbReference type="Proteomes" id="UP001164746">
    <property type="component" value="Chromosome 3"/>
</dbReference>
<feature type="transmembrane region" description="Helical" evidence="1">
    <location>
        <begin position="190"/>
        <end position="212"/>
    </location>
</feature>
<feature type="transmembrane region" description="Helical" evidence="1">
    <location>
        <begin position="224"/>
        <end position="244"/>
    </location>
</feature>
<feature type="transmembrane region" description="Helical" evidence="1">
    <location>
        <begin position="20"/>
        <end position="40"/>
    </location>
</feature>
<keyword evidence="1" id="KW-0472">Membrane</keyword>
<feature type="transmembrane region" description="Helical" evidence="1">
    <location>
        <begin position="352"/>
        <end position="378"/>
    </location>
</feature>
<feature type="transmembrane region" description="Helical" evidence="1">
    <location>
        <begin position="417"/>
        <end position="439"/>
    </location>
</feature>
<feature type="transmembrane region" description="Helical" evidence="1">
    <location>
        <begin position="60"/>
        <end position="85"/>
    </location>
</feature>
<feature type="transmembrane region" description="Helical" evidence="1">
    <location>
        <begin position="97"/>
        <end position="117"/>
    </location>
</feature>
<name>A0ABY7DQF4_MYAAR</name>
<feature type="transmembrane region" description="Helical" evidence="1">
    <location>
        <begin position="451"/>
        <end position="478"/>
    </location>
</feature>
<feature type="transmembrane region" description="Helical" evidence="1">
    <location>
        <begin position="490"/>
        <end position="508"/>
    </location>
</feature>
<dbReference type="PANTHER" id="PTHR11360">
    <property type="entry name" value="MONOCARBOXYLATE TRANSPORTER"/>
    <property type="match status" value="1"/>
</dbReference>
<dbReference type="Pfam" id="PF07690">
    <property type="entry name" value="MFS_1"/>
    <property type="match status" value="1"/>
</dbReference>
<feature type="transmembrane region" description="Helical" evidence="1">
    <location>
        <begin position="316"/>
        <end position="340"/>
    </location>
</feature>
<dbReference type="InterPro" id="IPR036259">
    <property type="entry name" value="MFS_trans_sf"/>
</dbReference>
<keyword evidence="3" id="KW-1185">Reference proteome</keyword>
<evidence type="ECO:0000313" key="3">
    <source>
        <dbReference type="Proteomes" id="UP001164746"/>
    </source>
</evidence>
<accession>A0ABY7DQF4</accession>
<feature type="transmembrane region" description="Helical" evidence="1">
    <location>
        <begin position="282"/>
        <end position="304"/>
    </location>
</feature>
<evidence type="ECO:0000313" key="2">
    <source>
        <dbReference type="EMBL" id="WAQ99131.1"/>
    </source>
</evidence>
<organism evidence="2 3">
    <name type="scientific">Mya arenaria</name>
    <name type="common">Soft-shell clam</name>
    <dbReference type="NCBI Taxonomy" id="6604"/>
    <lineage>
        <taxon>Eukaryota</taxon>
        <taxon>Metazoa</taxon>
        <taxon>Spiralia</taxon>
        <taxon>Lophotrochozoa</taxon>
        <taxon>Mollusca</taxon>
        <taxon>Bivalvia</taxon>
        <taxon>Autobranchia</taxon>
        <taxon>Heteroconchia</taxon>
        <taxon>Euheterodonta</taxon>
        <taxon>Imparidentia</taxon>
        <taxon>Neoheterodontei</taxon>
        <taxon>Myida</taxon>
        <taxon>Myoidea</taxon>
        <taxon>Myidae</taxon>
        <taxon>Mya</taxon>
    </lineage>
</organism>
<sequence length="516" mass="55168">MFDSKEDNLNFRDIDRGWAWIVLIACFFSFCILGNAQFSVGIMHAALLEKHGASLAVTSWAGALHVALVSLAGTAGGIGYTATIVAINFSFRKHRNLATGIAHIGIGLGSSAFAPLMEIARSYYGTSGFFFIVAGMNLHMAVCGMACFPSQLEKHIQITRRVDALKNDYATSSCLSNVCQPYATIIRNRYVWLLSISLFSYCLGIYLVGLHLPSFIASKGFSAIQAASLISLMGFFSAFGRLTAGVLGNMEFVNDMTVYAVPPLILSVVIFTYPLFSNALAGHIAFAVIFGLLFGSLFVMYQSVNVHYVGIKNLSVALGVEFMVCGIGGIIGPVLAGLLIDMGGSYELSLQLAGVFILLASITGCIPDFSNGIFLGIWEIDSRCSGNMEFVNDMTVYAVPPLILSVVIFTYPLFANAFAGHIAFAVIFGLLFGSLFVMYQSVNVHYVGIKNLSVALGVEFMVCGIGGIIGPVLAGLLIDMGGSYELSLQLAGVFILLASITGLMTLCFKPTETPNT</sequence>
<dbReference type="InterPro" id="IPR011701">
    <property type="entry name" value="MFS"/>
</dbReference>
<gene>
    <name evidence="2" type="ORF">MAR_023504</name>
</gene>
<dbReference type="PANTHER" id="PTHR11360:SF284">
    <property type="entry name" value="EG:103B4.3 PROTEIN-RELATED"/>
    <property type="match status" value="1"/>
</dbReference>
<feature type="transmembrane region" description="Helical" evidence="1">
    <location>
        <begin position="256"/>
        <end position="276"/>
    </location>
</feature>
<feature type="transmembrane region" description="Helical" evidence="1">
    <location>
        <begin position="390"/>
        <end position="411"/>
    </location>
</feature>
<keyword evidence="1" id="KW-0812">Transmembrane</keyword>
<dbReference type="InterPro" id="IPR050327">
    <property type="entry name" value="Proton-linked_MCT"/>
</dbReference>
<protein>
    <submittedName>
        <fullName evidence="2">MOT12-like protein</fullName>
    </submittedName>
</protein>
<keyword evidence="1" id="KW-1133">Transmembrane helix</keyword>
<dbReference type="Gene3D" id="1.20.1250.20">
    <property type="entry name" value="MFS general substrate transporter like domains"/>
    <property type="match status" value="2"/>
</dbReference>
<proteinExistence type="predicted"/>